<dbReference type="Proteomes" id="UP001291309">
    <property type="component" value="Unassembled WGS sequence"/>
</dbReference>
<keyword evidence="2" id="KW-1185">Reference proteome</keyword>
<dbReference type="Gene3D" id="3.60.110.10">
    <property type="entry name" value="Carbon-nitrogen hydrolase"/>
    <property type="match status" value="1"/>
</dbReference>
<evidence type="ECO:0000313" key="1">
    <source>
        <dbReference type="EMBL" id="MDY7226943.1"/>
    </source>
</evidence>
<dbReference type="SUPFAM" id="SSF56317">
    <property type="entry name" value="Carbon-nitrogen hydrolase"/>
    <property type="match status" value="1"/>
</dbReference>
<accession>A0ABU5H0G0</accession>
<organism evidence="1 2">
    <name type="scientific">Hyalangium rubrum</name>
    <dbReference type="NCBI Taxonomy" id="3103134"/>
    <lineage>
        <taxon>Bacteria</taxon>
        <taxon>Pseudomonadati</taxon>
        <taxon>Myxococcota</taxon>
        <taxon>Myxococcia</taxon>
        <taxon>Myxococcales</taxon>
        <taxon>Cystobacterineae</taxon>
        <taxon>Archangiaceae</taxon>
        <taxon>Hyalangium</taxon>
    </lineage>
</organism>
<gene>
    <name evidence="1" type="ORF">SYV04_11105</name>
</gene>
<name>A0ABU5H0G0_9BACT</name>
<dbReference type="InterPro" id="IPR036526">
    <property type="entry name" value="C-N_Hydrolase_sf"/>
</dbReference>
<evidence type="ECO:0000313" key="2">
    <source>
        <dbReference type="Proteomes" id="UP001291309"/>
    </source>
</evidence>
<dbReference type="RefSeq" id="WP_321545664.1">
    <property type="nucleotide sequence ID" value="NZ_JAXIVS010000003.1"/>
</dbReference>
<reference evidence="1 2" key="1">
    <citation type="submission" date="2023-12" db="EMBL/GenBank/DDBJ databases">
        <title>the genome sequence of Hyalangium sp. s54d21.</title>
        <authorList>
            <person name="Zhang X."/>
        </authorList>
    </citation>
    <scope>NUCLEOTIDE SEQUENCE [LARGE SCALE GENOMIC DNA]</scope>
    <source>
        <strain evidence="2">s54d21</strain>
    </source>
</reference>
<comment type="caution">
    <text evidence="1">The sequence shown here is derived from an EMBL/GenBank/DDBJ whole genome shotgun (WGS) entry which is preliminary data.</text>
</comment>
<dbReference type="EMBL" id="JAXIVS010000003">
    <property type="protein sequence ID" value="MDY7226943.1"/>
    <property type="molecule type" value="Genomic_DNA"/>
</dbReference>
<proteinExistence type="predicted"/>
<protein>
    <recommendedName>
        <fullName evidence="3">CN hydrolase domain-containing protein</fullName>
    </recommendedName>
</protein>
<evidence type="ECO:0008006" key="3">
    <source>
        <dbReference type="Google" id="ProtNLM"/>
    </source>
</evidence>
<sequence>MALDLQAGCVCVGLTNVANHKLKDKLEMLDASAGRMAAKSSDKALKLLLMPEFFGSLYDNDIRTFRPLSDADRKALLDRAAEISQKHSWIVIPGTVLIPVSGVPEQGAFTKANGRVQSCVPVFYKGALIARFFKKFYSTGEIPCVPRMKDDGKWPVATPLMGAFDTEKLRAASEQVREKLVPDMFTVEGHDFGLEICNDIGMLSTVLGSRRGPGCHIIVSQGMSLGYIYNQAVAKYIDRDGAVIGKTVAKLPEAESINQGAIGYEGVFVQCDGPASRCATKELFGHWRLHLATDLLALEPLAKAKGGYGGIPSCFVLYPPVPLSKFTLTT</sequence>